<sequence length="332" mass="37521">MSVICRHDRTPKVVKNIIHRTIKDKNVFNTPTKNENRRPRKLSIYSPAVKLPQIERVINVLQFSDIEIKKCLGSGGFGSVYEGFIKGTRVAVKRLHAVTKNPKARDESFKAELHTINLKHPNVVQTLSASSTDTFIVMEFAGDRNLQQIINNPDEHISEKAMLAYSLDLAKAMEFTHENHIVHLDIKPANIIVTPKGICKLCDFGCCQKVEIDTGIVSPTKRSYLTGTFAYRAPELLKGEAPTFKADVYGYGITLWQINSRDTPYSGQNQHVVIFGVVSLNVRPKPPVIDHSASPVQSLYQGLYQECWVAKPEERPTSKDIVDTLEIWREYY</sequence>
<evidence type="ECO:0000256" key="9">
    <source>
        <dbReference type="PROSITE-ProRule" id="PRU10141"/>
    </source>
</evidence>
<accession>A0A8S4N2I1</accession>
<dbReference type="Gene3D" id="1.10.510.10">
    <property type="entry name" value="Transferase(Phosphotransferase) domain 1"/>
    <property type="match status" value="1"/>
</dbReference>
<dbReference type="PROSITE" id="PS00108">
    <property type="entry name" value="PROTEIN_KINASE_ST"/>
    <property type="match status" value="1"/>
</dbReference>
<dbReference type="InterPro" id="IPR011009">
    <property type="entry name" value="Kinase-like_dom_sf"/>
</dbReference>
<proteinExistence type="inferred from homology"/>
<evidence type="ECO:0000256" key="5">
    <source>
        <dbReference type="ARBA" id="ARBA00022777"/>
    </source>
</evidence>
<dbReference type="InterPro" id="IPR017441">
    <property type="entry name" value="Protein_kinase_ATP_BS"/>
</dbReference>
<dbReference type="Proteomes" id="UP000749559">
    <property type="component" value="Unassembled WGS sequence"/>
</dbReference>
<dbReference type="InterPro" id="IPR051681">
    <property type="entry name" value="Ser/Thr_Kinases-Pseudokinases"/>
</dbReference>
<dbReference type="SUPFAM" id="SSF56112">
    <property type="entry name" value="Protein kinase-like (PK-like)"/>
    <property type="match status" value="1"/>
</dbReference>
<comment type="catalytic activity">
    <reaction evidence="7">
        <text>L-threonyl-[protein] + ATP = O-phospho-L-threonyl-[protein] + ADP + H(+)</text>
        <dbReference type="Rhea" id="RHEA:46608"/>
        <dbReference type="Rhea" id="RHEA-COMP:11060"/>
        <dbReference type="Rhea" id="RHEA-COMP:11605"/>
        <dbReference type="ChEBI" id="CHEBI:15378"/>
        <dbReference type="ChEBI" id="CHEBI:30013"/>
        <dbReference type="ChEBI" id="CHEBI:30616"/>
        <dbReference type="ChEBI" id="CHEBI:61977"/>
        <dbReference type="ChEBI" id="CHEBI:456216"/>
        <dbReference type="EC" id="2.7.11.1"/>
    </reaction>
</comment>
<dbReference type="PIRSF" id="PIRSF000654">
    <property type="entry name" value="Integrin-linked_kinase"/>
    <property type="match status" value="1"/>
</dbReference>
<keyword evidence="5" id="KW-0418">Kinase</keyword>
<keyword evidence="13" id="KW-1185">Reference proteome</keyword>
<keyword evidence="3" id="KW-0808">Transferase</keyword>
<dbReference type="InterPro" id="IPR008271">
    <property type="entry name" value="Ser/Thr_kinase_AS"/>
</dbReference>
<name>A0A8S4N2I1_OWEFU</name>
<evidence type="ECO:0000256" key="4">
    <source>
        <dbReference type="ARBA" id="ARBA00022741"/>
    </source>
</evidence>
<comment type="catalytic activity">
    <reaction evidence="8">
        <text>L-seryl-[protein] + ATP = O-phospho-L-seryl-[protein] + ADP + H(+)</text>
        <dbReference type="Rhea" id="RHEA:17989"/>
        <dbReference type="Rhea" id="RHEA-COMP:9863"/>
        <dbReference type="Rhea" id="RHEA-COMP:11604"/>
        <dbReference type="ChEBI" id="CHEBI:15378"/>
        <dbReference type="ChEBI" id="CHEBI:29999"/>
        <dbReference type="ChEBI" id="CHEBI:30616"/>
        <dbReference type="ChEBI" id="CHEBI:83421"/>
        <dbReference type="ChEBI" id="CHEBI:456216"/>
        <dbReference type="EC" id="2.7.11.1"/>
    </reaction>
</comment>
<comment type="caution">
    <text evidence="12">The sequence shown here is derived from an EMBL/GenBank/DDBJ whole genome shotgun (WGS) entry which is preliminary data.</text>
</comment>
<evidence type="ECO:0000259" key="11">
    <source>
        <dbReference type="PROSITE" id="PS50011"/>
    </source>
</evidence>
<evidence type="ECO:0000256" key="3">
    <source>
        <dbReference type="ARBA" id="ARBA00022679"/>
    </source>
</evidence>
<comment type="similarity">
    <text evidence="10">Belongs to the protein kinase superfamily.</text>
</comment>
<dbReference type="AlphaFoldDB" id="A0A8S4N2I1"/>
<evidence type="ECO:0000256" key="1">
    <source>
        <dbReference type="ARBA" id="ARBA00012513"/>
    </source>
</evidence>
<dbReference type="PROSITE" id="PS50011">
    <property type="entry name" value="PROTEIN_KINASE_DOM"/>
    <property type="match status" value="1"/>
</dbReference>
<dbReference type="EMBL" id="CAIIXF020000001">
    <property type="protein sequence ID" value="CAH1775086.1"/>
    <property type="molecule type" value="Genomic_DNA"/>
</dbReference>
<dbReference type="Gene3D" id="3.30.200.20">
    <property type="entry name" value="Phosphorylase Kinase, domain 1"/>
    <property type="match status" value="1"/>
</dbReference>
<dbReference type="InterPro" id="IPR000719">
    <property type="entry name" value="Prot_kinase_dom"/>
</dbReference>
<feature type="domain" description="Protein kinase" evidence="11">
    <location>
        <begin position="66"/>
        <end position="332"/>
    </location>
</feature>
<organism evidence="12 13">
    <name type="scientific">Owenia fusiformis</name>
    <name type="common">Polychaete worm</name>
    <dbReference type="NCBI Taxonomy" id="6347"/>
    <lineage>
        <taxon>Eukaryota</taxon>
        <taxon>Metazoa</taxon>
        <taxon>Spiralia</taxon>
        <taxon>Lophotrochozoa</taxon>
        <taxon>Annelida</taxon>
        <taxon>Polychaeta</taxon>
        <taxon>Sedentaria</taxon>
        <taxon>Canalipalpata</taxon>
        <taxon>Sabellida</taxon>
        <taxon>Oweniida</taxon>
        <taxon>Oweniidae</taxon>
        <taxon>Owenia</taxon>
    </lineage>
</organism>
<feature type="binding site" evidence="9">
    <location>
        <position position="93"/>
    </location>
    <ligand>
        <name>ATP</name>
        <dbReference type="ChEBI" id="CHEBI:30616"/>
    </ligand>
</feature>
<evidence type="ECO:0000313" key="13">
    <source>
        <dbReference type="Proteomes" id="UP000749559"/>
    </source>
</evidence>
<dbReference type="SMART" id="SM00220">
    <property type="entry name" value="S_TKc"/>
    <property type="match status" value="1"/>
</dbReference>
<evidence type="ECO:0000256" key="2">
    <source>
        <dbReference type="ARBA" id="ARBA00022527"/>
    </source>
</evidence>
<reference evidence="12" key="1">
    <citation type="submission" date="2022-03" db="EMBL/GenBank/DDBJ databases">
        <authorList>
            <person name="Martin C."/>
        </authorList>
    </citation>
    <scope>NUCLEOTIDE SEQUENCE</scope>
</reference>
<gene>
    <name evidence="12" type="ORF">OFUS_LOCUS2438</name>
</gene>
<protein>
    <recommendedName>
        <fullName evidence="1">non-specific serine/threonine protein kinase</fullName>
        <ecNumber evidence="1">2.7.11.1</ecNumber>
    </recommendedName>
</protein>
<dbReference type="PANTHER" id="PTHR44329:SF285">
    <property type="entry name" value="V-MOS MOLONEY MURINE SARCOMA VIRAL ONCO HOMOLOG"/>
    <property type="match status" value="1"/>
</dbReference>
<evidence type="ECO:0000256" key="6">
    <source>
        <dbReference type="ARBA" id="ARBA00022840"/>
    </source>
</evidence>
<evidence type="ECO:0000256" key="10">
    <source>
        <dbReference type="RuleBase" id="RU000304"/>
    </source>
</evidence>
<evidence type="ECO:0000256" key="7">
    <source>
        <dbReference type="ARBA" id="ARBA00047899"/>
    </source>
</evidence>
<dbReference type="Pfam" id="PF00069">
    <property type="entry name" value="Pkinase"/>
    <property type="match status" value="1"/>
</dbReference>
<dbReference type="GO" id="GO:0005524">
    <property type="term" value="F:ATP binding"/>
    <property type="evidence" value="ECO:0007669"/>
    <property type="project" value="UniProtKB-UniRule"/>
</dbReference>
<keyword evidence="4 9" id="KW-0547">Nucleotide-binding</keyword>
<dbReference type="GO" id="GO:0004674">
    <property type="term" value="F:protein serine/threonine kinase activity"/>
    <property type="evidence" value="ECO:0007669"/>
    <property type="project" value="UniProtKB-KW"/>
</dbReference>
<keyword evidence="2 10" id="KW-0723">Serine/threonine-protein kinase</keyword>
<dbReference type="PROSITE" id="PS00107">
    <property type="entry name" value="PROTEIN_KINASE_ATP"/>
    <property type="match status" value="1"/>
</dbReference>
<keyword evidence="6 9" id="KW-0067">ATP-binding</keyword>
<dbReference type="PANTHER" id="PTHR44329">
    <property type="entry name" value="SERINE/THREONINE-PROTEIN KINASE TNNI3K-RELATED"/>
    <property type="match status" value="1"/>
</dbReference>
<evidence type="ECO:0000256" key="8">
    <source>
        <dbReference type="ARBA" id="ARBA00048679"/>
    </source>
</evidence>
<dbReference type="EC" id="2.7.11.1" evidence="1"/>
<evidence type="ECO:0000313" key="12">
    <source>
        <dbReference type="EMBL" id="CAH1775086.1"/>
    </source>
</evidence>
<dbReference type="OrthoDB" id="4062651at2759"/>